<evidence type="ECO:0000313" key="3">
    <source>
        <dbReference type="Proteomes" id="UP001387293"/>
    </source>
</evidence>
<dbReference type="RefSeq" id="WP_337105814.1">
    <property type="nucleotide sequence ID" value="NZ_JAPYKS010000005.1"/>
</dbReference>
<accession>A0ABU8KSQ9</accession>
<protein>
    <submittedName>
        <fullName evidence="2">Uncharacterized protein</fullName>
    </submittedName>
</protein>
<gene>
    <name evidence="2" type="ORF">O7A60_08170</name>
</gene>
<dbReference type="Proteomes" id="UP001387293">
    <property type="component" value="Unassembled WGS sequence"/>
</dbReference>
<proteinExistence type="predicted"/>
<keyword evidence="1" id="KW-1133">Transmembrane helix</keyword>
<evidence type="ECO:0000256" key="1">
    <source>
        <dbReference type="SAM" id="Phobius"/>
    </source>
</evidence>
<sequence length="96" mass="10485">MVSATCLARLTVPSVSEIVRLAASSLLMVSRADWTTIGFPAAPMAYVALGLMMGLIATLFPFEVLNESMVLSLSEKIKLQAPSKYSARFREIFEDI</sequence>
<keyword evidence="1" id="KW-0472">Membrane</keyword>
<evidence type="ECO:0000313" key="2">
    <source>
        <dbReference type="EMBL" id="MEI9408741.1"/>
    </source>
</evidence>
<comment type="caution">
    <text evidence="2">The sequence shown here is derived from an EMBL/GenBank/DDBJ whole genome shotgun (WGS) entry which is preliminary data.</text>
</comment>
<organism evidence="2 3">
    <name type="scientific">Mesorhizobium salmacidum</name>
    <dbReference type="NCBI Taxonomy" id="3015171"/>
    <lineage>
        <taxon>Bacteria</taxon>
        <taxon>Pseudomonadati</taxon>
        <taxon>Pseudomonadota</taxon>
        <taxon>Alphaproteobacteria</taxon>
        <taxon>Hyphomicrobiales</taxon>
        <taxon>Phyllobacteriaceae</taxon>
        <taxon>Mesorhizobium</taxon>
    </lineage>
</organism>
<dbReference type="EMBL" id="JAPYKS010000005">
    <property type="protein sequence ID" value="MEI9408741.1"/>
    <property type="molecule type" value="Genomic_DNA"/>
</dbReference>
<keyword evidence="1" id="KW-0812">Transmembrane</keyword>
<feature type="transmembrane region" description="Helical" evidence="1">
    <location>
        <begin position="40"/>
        <end position="62"/>
    </location>
</feature>
<name>A0ABU8KSQ9_9HYPH</name>
<keyword evidence="3" id="KW-1185">Reference proteome</keyword>
<reference evidence="2 3" key="1">
    <citation type="submission" date="2022-12" db="EMBL/GenBank/DDBJ databases">
        <authorList>
            <person name="Muema E."/>
        </authorList>
    </citation>
    <scope>NUCLEOTIDE SEQUENCE [LARGE SCALE GENOMIC DNA]</scope>
    <source>
        <strain evidence="3">1326</strain>
    </source>
</reference>